<evidence type="ECO:0008006" key="4">
    <source>
        <dbReference type="Google" id="ProtNLM"/>
    </source>
</evidence>
<protein>
    <recommendedName>
        <fullName evidence="4">Cell surface protein SprA</fullName>
    </recommendedName>
</protein>
<sequence length="1673" mass="185734">MTKNYIHIILFLCCSLLWAVPTNSPHETCAECSRSRGGESGVCLSEVIFTISKDSLFPKEKDSTKLKKPDPNHLVHLQKLVAFQSSNKFSVINEKTPLIPVVIGTHGENSSHINEKEGKTFRTFPSLDQKLVQKEDFKVSFTNLKPEFTSEYISTNFSKNPKTDTLVARAKRAFKAVKELGNFVDIITGKELLQLPVGLSKKDSTSGNRVELAITQVKFLPQYAELKAWAKMIIPVKGPNGEPNREIYFGGEGIKLSHDGALLGDMKLVLLGDQAIPLNGDNWLLTLKGGIDLKNGAFGDQSYVEFDCAGLKSIGLEADLRISRNILLPITSGGNYVCGESADNKYFKDSNVVNNKCYVGASFGVKANGWNDLLVDISLPQFEIRGLKGWGFNVKRAVLDLSDSRNAAGIKFPKDYSEVLVRGERNLWRGFYAKELSIMLPKGIEHTKTSSKRVQFGAEHLILDAQGVSGSFFAENVLNVGEGSAGKWAFTIADVSLSLSRNSLTGGALAGDISVPIFEKPMDYSGYIQQDGYGLAVGLNSTYKTPVFLGEMQLEKNSSVAIDVQDGNVYPSANLSGQLTIVGKIGQKEGEESPSAEMATDGGKGFNFPGIVFEGLKLETEPGKKPISAKNFGFEGEMKLMNFPASVEKVELITPNNQAGLSFDLKINLDGEGSHATTSMQVMGKLEDGAKIQKWQFERVKVNGIDIDYEKSGITLKGGLEIMEDHSWYGDGFRGNITATIKSVNLKVNGKAIFGVKDFRYWNVDIWAKNDEESSSKFMINAMVGGVTYRMKKIRGNTDGFSPSSAVYRPNADYGLGIRAGVDISTQNSDTFSGKAYLEMVFNNHGGLNRIGFTGEGAFMGDNTSGNLNSSDFGALNSTFEKVNNFVEDNKAVVDKLSKHGNFLELAKESIPVHDVAASGKAGAFVGIEKDFVNQTFDGEFELYLDLEGVKGGGENNLAGYAKMHTGPEDWYIYLGTPQKRIELLFQVGTQLRVGGYFMTGTQLPSQLDPHPMVVKILGDDMLNSNRQDNQLQSGKGYAFGLNFGYGYNFDYLIFYAFVELGAGFDVMHAYYPNAKCAGRPGPIGNNGWYSMGQVYAYLYGEFGVKVDLAFMKGNFPIAEAGIAALLRGQFPNPAYFQGHVGMNYRILGGLVSGRMRLKVELGEECELENINNAVGIPMISDINPQDNSNDISVFTAPQAVFNYAANSDFSLELDEGVRTFKLQLKNFSVTAEGQELQGDLEWNNTNDAVTFKPEETLPSKKEIQVVVEVSFDEKIGDSYQTMIENGKPVIEKREITFITDRAPDYIPLENIAYMYPVIDQQSFYPEEYNKGYVKMKTPQNYLFDSGFETRAEFVSMTGNQGIRTNLSYDRSKATVFYDVPEGMPLNSYHKINLLVFPPGSDIKTEIIVENTETLADRESGDTNWFDPSNGKQDTRNVSGSAVVANKKAANIIISNVAPKSILDYGFKTSKHPSFRDKVKELTVTNNLTNYIFADVHSMSLQVGDYEYLEKLEVIGSRFTNSKPLVYAQAVLEDSYYKKRIFPLLYQNYPLDGNIRVNRQESIMGLPPVRSFYVGNEYLVNLDNNPNSEWVKNRIPFVYNLPYQYKADMVYLRDKILSRYYESDGDIPKYERYKYLIESTFPPLPLGRFKAKLIYRTPGDIYQKGYEIKYVND</sequence>
<accession>A0A3S0APA5</accession>
<keyword evidence="3" id="KW-1185">Reference proteome</keyword>
<feature type="signal peptide" evidence="1">
    <location>
        <begin position="1"/>
        <end position="19"/>
    </location>
</feature>
<gene>
    <name evidence="2" type="ORF">EHW67_05635</name>
</gene>
<name>A0A3S0APA5_9FLAO</name>
<dbReference type="EMBL" id="RQPJ01000002">
    <property type="protein sequence ID" value="RTE54648.1"/>
    <property type="molecule type" value="Genomic_DNA"/>
</dbReference>
<dbReference type="Proteomes" id="UP000267585">
    <property type="component" value="Unassembled WGS sequence"/>
</dbReference>
<evidence type="ECO:0000256" key="1">
    <source>
        <dbReference type="SAM" id="SignalP"/>
    </source>
</evidence>
<keyword evidence="1" id="KW-0732">Signal</keyword>
<dbReference type="OrthoDB" id="610610at2"/>
<proteinExistence type="predicted"/>
<evidence type="ECO:0000313" key="3">
    <source>
        <dbReference type="Proteomes" id="UP000267585"/>
    </source>
</evidence>
<organism evidence="2 3">
    <name type="scientific">Arenibacter aquaticus</name>
    <dbReference type="NCBI Taxonomy" id="2489054"/>
    <lineage>
        <taxon>Bacteria</taxon>
        <taxon>Pseudomonadati</taxon>
        <taxon>Bacteroidota</taxon>
        <taxon>Flavobacteriia</taxon>
        <taxon>Flavobacteriales</taxon>
        <taxon>Flavobacteriaceae</taxon>
        <taxon>Arenibacter</taxon>
    </lineage>
</organism>
<evidence type="ECO:0000313" key="2">
    <source>
        <dbReference type="EMBL" id="RTE54648.1"/>
    </source>
</evidence>
<feature type="chain" id="PRO_5018782639" description="Cell surface protein SprA" evidence="1">
    <location>
        <begin position="20"/>
        <end position="1673"/>
    </location>
</feature>
<comment type="caution">
    <text evidence="2">The sequence shown here is derived from an EMBL/GenBank/DDBJ whole genome shotgun (WGS) entry which is preliminary data.</text>
</comment>
<dbReference type="RefSeq" id="WP_126161380.1">
    <property type="nucleotide sequence ID" value="NZ_RQPJ01000002.1"/>
</dbReference>
<reference evidence="2 3" key="1">
    <citation type="submission" date="2018-11" db="EMBL/GenBank/DDBJ databases">
        <title>Arenibacter aquaticus sp.nov., a marine bacterium isolated from surface seawater in the South China Sea.</title>
        <authorList>
            <person name="Guo J."/>
            <person name="Sun J."/>
        </authorList>
    </citation>
    <scope>NUCLEOTIDE SEQUENCE [LARGE SCALE GENOMIC DNA]</scope>
    <source>
        <strain evidence="2 3">GUO666</strain>
    </source>
</reference>